<dbReference type="PANTHER" id="PTHR24421:SF10">
    <property type="entry name" value="NITRATE_NITRITE SENSOR PROTEIN NARQ"/>
    <property type="match status" value="1"/>
</dbReference>
<proteinExistence type="predicted"/>
<accession>M1PDQ5</accession>
<dbReference type="InterPro" id="IPR003594">
    <property type="entry name" value="HATPase_dom"/>
</dbReference>
<dbReference type="SUPFAM" id="SSF55874">
    <property type="entry name" value="ATPase domain of HSP90 chaperone/DNA topoisomerase II/histidine kinase"/>
    <property type="match status" value="1"/>
</dbReference>
<dbReference type="SMART" id="SM00387">
    <property type="entry name" value="HATPase_c"/>
    <property type="match status" value="1"/>
</dbReference>
<dbReference type="InterPro" id="IPR003018">
    <property type="entry name" value="GAF"/>
</dbReference>
<organism evidence="11 12">
    <name type="scientific">Desulfocapsa sulfexigens (strain DSM 10523 / SB164P1)</name>
    <dbReference type="NCBI Taxonomy" id="1167006"/>
    <lineage>
        <taxon>Bacteria</taxon>
        <taxon>Pseudomonadati</taxon>
        <taxon>Thermodesulfobacteriota</taxon>
        <taxon>Desulfobulbia</taxon>
        <taxon>Desulfobulbales</taxon>
        <taxon>Desulfocapsaceae</taxon>
        <taxon>Desulfocapsa</taxon>
    </lineage>
</organism>
<evidence type="ECO:0000313" key="11">
    <source>
        <dbReference type="EMBL" id="AGF77850.1"/>
    </source>
</evidence>
<dbReference type="SUPFAM" id="SSF55781">
    <property type="entry name" value="GAF domain-like"/>
    <property type="match status" value="1"/>
</dbReference>
<dbReference type="HOGENOM" id="CLU_349079_0_0_7"/>
<dbReference type="Proteomes" id="UP000011721">
    <property type="component" value="Chromosome"/>
</dbReference>
<feature type="domain" description="Histidine kinase" evidence="10">
    <location>
        <begin position="617"/>
        <end position="807"/>
    </location>
</feature>
<gene>
    <name evidence="11" type="ordered locus">UWK_01289</name>
</gene>
<dbReference type="Gene3D" id="1.20.5.1930">
    <property type="match status" value="1"/>
</dbReference>
<comment type="catalytic activity">
    <reaction evidence="1">
        <text>ATP + protein L-histidine = ADP + protein N-phospho-L-histidine.</text>
        <dbReference type="EC" id="2.7.13.3"/>
    </reaction>
</comment>
<evidence type="ECO:0000256" key="7">
    <source>
        <dbReference type="ARBA" id="ARBA00022840"/>
    </source>
</evidence>
<keyword evidence="3" id="KW-0597">Phosphoprotein</keyword>
<dbReference type="Pfam" id="PF07730">
    <property type="entry name" value="HisKA_3"/>
    <property type="match status" value="1"/>
</dbReference>
<name>M1PDQ5_DESSD</name>
<reference evidence="12" key="1">
    <citation type="journal article" date="2013" name="Stand. Genomic Sci.">
        <title>Complete genome sequence of Desulfocapsa sulfexigens, a marine deltaproteobacterium specialized in disproportionating inorganic sulfur compounds.</title>
        <authorList>
            <person name="Finster K.W."/>
            <person name="Kjeldsen K.U."/>
            <person name="Kube M."/>
            <person name="Reinhardt R."/>
            <person name="Mussmann M."/>
            <person name="Amann R."/>
            <person name="Schreiber L."/>
        </authorList>
    </citation>
    <scope>NUCLEOTIDE SEQUENCE [LARGE SCALE GENOMIC DNA]</scope>
    <source>
        <strain evidence="12">DSM 10523 / SB164P1</strain>
    </source>
</reference>
<dbReference type="InterPro" id="IPR036890">
    <property type="entry name" value="HATPase_C_sf"/>
</dbReference>
<dbReference type="PROSITE" id="PS50109">
    <property type="entry name" value="HIS_KIN"/>
    <property type="match status" value="1"/>
</dbReference>
<dbReference type="Gene3D" id="3.30.450.20">
    <property type="entry name" value="PAS domain"/>
    <property type="match status" value="2"/>
</dbReference>
<evidence type="ECO:0000256" key="5">
    <source>
        <dbReference type="ARBA" id="ARBA00022741"/>
    </source>
</evidence>
<evidence type="ECO:0000256" key="9">
    <source>
        <dbReference type="SAM" id="Phobius"/>
    </source>
</evidence>
<dbReference type="InterPro" id="IPR005467">
    <property type="entry name" value="His_kinase_dom"/>
</dbReference>
<dbReference type="Pfam" id="PF08269">
    <property type="entry name" value="dCache_2"/>
    <property type="match status" value="1"/>
</dbReference>
<dbReference type="AlphaFoldDB" id="M1PDQ5"/>
<dbReference type="CDD" id="cd16917">
    <property type="entry name" value="HATPase_UhpB-NarQ-NarX-like"/>
    <property type="match status" value="1"/>
</dbReference>
<dbReference type="CDD" id="cd12912">
    <property type="entry name" value="PDC2_MCP_like"/>
    <property type="match status" value="1"/>
</dbReference>
<sequence length="807" mass="91833">MKSSRRRPSLASAPFRAAFLVLLALALLIAIFWSINEYQNHLQSIANIEQNYKKLYLERVEEELGNVLEFISQQRTQAVFRVEDELRIKVQSAYTIASHIYQMHKETLDSDQLRSMAAETLRPIRWHNGRAYYFAGTIAENTIDLFADDPLLEGQNPMEVRGQRYKVIFQDIMRIIQEKGAGMYRKGANAEPAFPGMSFIKYFKPFDWYIGAGTSREITKTTIQEEILTTVQGMRFSENGHILCFNSNGTILSHPNGALIGRSITDLTNKKRESYGKMMLETGLHNESGGTFLYTSFDAISGREQQRLSFIKRYPDWDWILVVDISMAAMENTIANETQTVTTTSIKNGFIFLGLLLVAVLFLTGMAYYHSVKTKRGINLFTNFFRKAARTHVKIRNTDSTFTEFENLAELANTMVDEIIEKEHLLRRDELRLDTLLQLGEMEEYSIRDKYDFVLHRIIQITDSSRGYMALVNQAQTHCTLCSQINIATGSIGLSPEESNPPSLLTESGLTGSCVLQKKTFISNSPDDLSRYSPHPYKQKVERRIDLPIHDKNTPVLVVGVCDSSREYDHSDMRQITMLLEGMWLHIQKTCSEKEMAKLERQIIAIGEEERSKIGRDLHDDLGSHLSGIELLSKVLQQNLEKQSPEHAKQLSTIRNLIRDAIEKTRRLSRGLYPVHIIEHGLEAAIEELITEIKERYSLPCTLTFDNRVEPLANSITPHIYYIVREAIFNAAKHAQPNMIEISVLHSNSSLTVTIIDDGSGIPEQRKKNGLGLHTMQYRAKAIGATLEIQAREDRGTIIRLSGAVSR</sequence>
<dbReference type="GO" id="GO:0016020">
    <property type="term" value="C:membrane"/>
    <property type="evidence" value="ECO:0007669"/>
    <property type="project" value="InterPro"/>
</dbReference>
<dbReference type="EC" id="2.7.13.3" evidence="2"/>
<dbReference type="InterPro" id="IPR004010">
    <property type="entry name" value="Double_Cache_2"/>
</dbReference>
<evidence type="ECO:0000256" key="6">
    <source>
        <dbReference type="ARBA" id="ARBA00022777"/>
    </source>
</evidence>
<evidence type="ECO:0000256" key="1">
    <source>
        <dbReference type="ARBA" id="ARBA00000085"/>
    </source>
</evidence>
<dbReference type="KEGG" id="dsf:UWK_01289"/>
<evidence type="ECO:0000256" key="3">
    <source>
        <dbReference type="ARBA" id="ARBA00022553"/>
    </source>
</evidence>
<keyword evidence="7" id="KW-0067">ATP-binding</keyword>
<keyword evidence="8" id="KW-0902">Two-component regulatory system</keyword>
<evidence type="ECO:0000256" key="8">
    <source>
        <dbReference type="ARBA" id="ARBA00023012"/>
    </source>
</evidence>
<dbReference type="GO" id="GO:0046983">
    <property type="term" value="F:protein dimerization activity"/>
    <property type="evidence" value="ECO:0007669"/>
    <property type="project" value="InterPro"/>
</dbReference>
<dbReference type="EMBL" id="CP003985">
    <property type="protein sequence ID" value="AGF77850.1"/>
    <property type="molecule type" value="Genomic_DNA"/>
</dbReference>
<dbReference type="GO" id="GO:0005524">
    <property type="term" value="F:ATP binding"/>
    <property type="evidence" value="ECO:0007669"/>
    <property type="project" value="UniProtKB-KW"/>
</dbReference>
<dbReference type="RefSeq" id="WP_015403542.1">
    <property type="nucleotide sequence ID" value="NC_020304.1"/>
</dbReference>
<dbReference type="Pfam" id="PF02518">
    <property type="entry name" value="HATPase_c"/>
    <property type="match status" value="1"/>
</dbReference>
<dbReference type="Gene3D" id="3.30.565.10">
    <property type="entry name" value="Histidine kinase-like ATPase, C-terminal domain"/>
    <property type="match status" value="1"/>
</dbReference>
<dbReference type="OrthoDB" id="6231at2"/>
<keyword evidence="5" id="KW-0547">Nucleotide-binding</keyword>
<keyword evidence="6 11" id="KW-0418">Kinase</keyword>
<keyword evidence="4" id="KW-0808">Transferase</keyword>
<protein>
    <recommendedName>
        <fullName evidence="2">histidine kinase</fullName>
        <ecNumber evidence="2">2.7.13.3</ecNumber>
    </recommendedName>
</protein>
<dbReference type="STRING" id="1167006.UWK_01289"/>
<evidence type="ECO:0000256" key="4">
    <source>
        <dbReference type="ARBA" id="ARBA00022679"/>
    </source>
</evidence>
<keyword evidence="12" id="KW-1185">Reference proteome</keyword>
<evidence type="ECO:0000256" key="2">
    <source>
        <dbReference type="ARBA" id="ARBA00012438"/>
    </source>
</evidence>
<keyword evidence="9" id="KW-0812">Transmembrane</keyword>
<dbReference type="InterPro" id="IPR050482">
    <property type="entry name" value="Sensor_HK_TwoCompSys"/>
</dbReference>
<evidence type="ECO:0000259" key="10">
    <source>
        <dbReference type="PROSITE" id="PS50109"/>
    </source>
</evidence>
<keyword evidence="9" id="KW-0472">Membrane</keyword>
<dbReference type="Pfam" id="PF13185">
    <property type="entry name" value="GAF_2"/>
    <property type="match status" value="1"/>
</dbReference>
<dbReference type="PATRIC" id="fig|1167006.5.peg.1420"/>
<dbReference type="GO" id="GO:0000155">
    <property type="term" value="F:phosphorelay sensor kinase activity"/>
    <property type="evidence" value="ECO:0007669"/>
    <property type="project" value="InterPro"/>
</dbReference>
<keyword evidence="9" id="KW-1133">Transmembrane helix</keyword>
<feature type="transmembrane region" description="Helical" evidence="9">
    <location>
        <begin position="349"/>
        <end position="369"/>
    </location>
</feature>
<dbReference type="PANTHER" id="PTHR24421">
    <property type="entry name" value="NITRATE/NITRITE SENSOR PROTEIN NARX-RELATED"/>
    <property type="match status" value="1"/>
</dbReference>
<dbReference type="eggNOG" id="COG4585">
    <property type="taxonomic scope" value="Bacteria"/>
</dbReference>
<dbReference type="InterPro" id="IPR011712">
    <property type="entry name" value="Sig_transdc_His_kin_sub3_dim/P"/>
</dbReference>
<evidence type="ECO:0000313" key="12">
    <source>
        <dbReference type="Proteomes" id="UP000011721"/>
    </source>
</evidence>
<dbReference type="eggNOG" id="COG4564">
    <property type="taxonomic scope" value="Bacteria"/>
</dbReference>